<organism evidence="2">
    <name type="scientific">marine sediment metagenome</name>
    <dbReference type="NCBI Taxonomy" id="412755"/>
    <lineage>
        <taxon>unclassified sequences</taxon>
        <taxon>metagenomes</taxon>
        <taxon>ecological metagenomes</taxon>
    </lineage>
</organism>
<feature type="domain" description="GmrSD restriction endonucleases N-terminal" evidence="1">
    <location>
        <begin position="3"/>
        <end position="191"/>
    </location>
</feature>
<protein>
    <recommendedName>
        <fullName evidence="1">GmrSD restriction endonucleases N-terminal domain-containing protein</fullName>
    </recommendedName>
</protein>
<dbReference type="PANTHER" id="PTHR35149:SF2">
    <property type="entry name" value="DUF262 DOMAIN-CONTAINING PROTEIN"/>
    <property type="match status" value="1"/>
</dbReference>
<feature type="non-terminal residue" evidence="2">
    <location>
        <position position="1"/>
    </location>
</feature>
<gene>
    <name evidence="2" type="ORF">S01H1_76052</name>
</gene>
<dbReference type="PANTHER" id="PTHR35149">
    <property type="entry name" value="SLL5132 PROTEIN"/>
    <property type="match status" value="1"/>
</dbReference>
<dbReference type="Pfam" id="PF03235">
    <property type="entry name" value="GmrSD_N"/>
    <property type="match status" value="1"/>
</dbReference>
<evidence type="ECO:0000259" key="1">
    <source>
        <dbReference type="Pfam" id="PF03235"/>
    </source>
</evidence>
<sequence length="236" mass="28036">RIEHCEQLYNDLLDIVKYNFRNHFLGSIVYVFDEYKPGRELLIIDGQQRIATISLLLLAIHNLLEKGEVVSESKSLKEEINELYLIDKFAKEEKRIKLKPVKADNQAFLKLYNNNPDNYILSSNITKNYFYFLNKIKESEISIDDLFEAIQRLMIVDIRLNIRDDDPQLIFESLNATGLGLTQADLVRNFILMGKHKDIQEKFYNYYWNPIEKNTQYRVDSFIRDYLTLKERIIPK</sequence>
<proteinExistence type="predicted"/>
<dbReference type="EMBL" id="BARS01051012">
    <property type="protein sequence ID" value="GAG52859.1"/>
    <property type="molecule type" value="Genomic_DNA"/>
</dbReference>
<dbReference type="InterPro" id="IPR004919">
    <property type="entry name" value="GmrSD_N"/>
</dbReference>
<dbReference type="AlphaFoldDB" id="X0YAL1"/>
<reference evidence="2" key="1">
    <citation type="journal article" date="2014" name="Front. Microbiol.">
        <title>High frequency of phylogenetically diverse reductive dehalogenase-homologous genes in deep subseafloor sedimentary metagenomes.</title>
        <authorList>
            <person name="Kawai M."/>
            <person name="Futagami T."/>
            <person name="Toyoda A."/>
            <person name="Takaki Y."/>
            <person name="Nishi S."/>
            <person name="Hori S."/>
            <person name="Arai W."/>
            <person name="Tsubouchi T."/>
            <person name="Morono Y."/>
            <person name="Uchiyama I."/>
            <person name="Ito T."/>
            <person name="Fujiyama A."/>
            <person name="Inagaki F."/>
            <person name="Takami H."/>
        </authorList>
    </citation>
    <scope>NUCLEOTIDE SEQUENCE</scope>
    <source>
        <strain evidence="2">Expedition CK06-06</strain>
    </source>
</reference>
<comment type="caution">
    <text evidence="2">The sequence shown here is derived from an EMBL/GenBank/DDBJ whole genome shotgun (WGS) entry which is preliminary data.</text>
</comment>
<feature type="non-terminal residue" evidence="2">
    <location>
        <position position="236"/>
    </location>
</feature>
<name>X0YAL1_9ZZZZ</name>
<accession>X0YAL1</accession>
<evidence type="ECO:0000313" key="2">
    <source>
        <dbReference type="EMBL" id="GAG52859.1"/>
    </source>
</evidence>